<reference evidence="3" key="1">
    <citation type="submission" date="2020-02" db="EMBL/GenBank/DDBJ databases">
        <authorList>
            <person name="Meier V. D."/>
        </authorList>
    </citation>
    <scope>NUCLEOTIDE SEQUENCE</scope>
    <source>
        <strain evidence="3">AVDCRST_MAG85</strain>
    </source>
</reference>
<evidence type="ECO:0000256" key="1">
    <source>
        <dbReference type="SAM" id="MobiDB-lite"/>
    </source>
</evidence>
<dbReference type="InterPro" id="IPR038765">
    <property type="entry name" value="Papain-like_cys_pep_sf"/>
</dbReference>
<evidence type="ECO:0000313" key="3">
    <source>
        <dbReference type="EMBL" id="CAA9512829.1"/>
    </source>
</evidence>
<proteinExistence type="predicted"/>
<keyword evidence="2" id="KW-0732">Signal</keyword>
<dbReference type="AlphaFoldDB" id="A0A6J4T3C7"/>
<gene>
    <name evidence="3" type="ORF">AVDCRST_MAG85-2434</name>
</gene>
<dbReference type="EMBL" id="CADCVT010000265">
    <property type="protein sequence ID" value="CAA9512829.1"/>
    <property type="molecule type" value="Genomic_DNA"/>
</dbReference>
<accession>A0A6J4T3C7</accession>
<name>A0A6J4T3C7_9ACTN</name>
<organism evidence="3">
    <name type="scientific">uncultured Solirubrobacteraceae bacterium</name>
    <dbReference type="NCBI Taxonomy" id="1162706"/>
    <lineage>
        <taxon>Bacteria</taxon>
        <taxon>Bacillati</taxon>
        <taxon>Actinomycetota</taxon>
        <taxon>Thermoleophilia</taxon>
        <taxon>Solirubrobacterales</taxon>
        <taxon>Solirubrobacteraceae</taxon>
        <taxon>environmental samples</taxon>
    </lineage>
</organism>
<protein>
    <recommendedName>
        <fullName evidence="4">NlpC/P60 domain-containing protein</fullName>
    </recommendedName>
</protein>
<feature type="signal peptide" evidence="2">
    <location>
        <begin position="1"/>
        <end position="27"/>
    </location>
</feature>
<dbReference type="SUPFAM" id="SSF54001">
    <property type="entry name" value="Cysteine proteinases"/>
    <property type="match status" value="1"/>
</dbReference>
<evidence type="ECO:0000256" key="2">
    <source>
        <dbReference type="SAM" id="SignalP"/>
    </source>
</evidence>
<dbReference type="Gene3D" id="3.90.1720.10">
    <property type="entry name" value="endopeptidase domain like (from Nostoc punctiforme)"/>
    <property type="match status" value="1"/>
</dbReference>
<sequence>MLRVFRVVAFIVNVVVLSFVIVPSASAQTTGGESYESPETKKAKKAEQYKAAQRSIVGPVGTILPDGTAVAPPEAPPQVHAAVQAANKIVGKPYRYGGGHAKVEDSGYDCSGTVSYALGEPGADVLEDGVPLDSSSFMRWGEAGPGEWITVYTNPGHAFVVIAGMRLDTSAAGDRGGRKGPRWRPALRSTRGFKARHPEGL</sequence>
<evidence type="ECO:0008006" key="4">
    <source>
        <dbReference type="Google" id="ProtNLM"/>
    </source>
</evidence>
<feature type="region of interest" description="Disordered" evidence="1">
    <location>
        <begin position="171"/>
        <end position="201"/>
    </location>
</feature>
<feature type="chain" id="PRO_5026790914" description="NlpC/P60 domain-containing protein" evidence="2">
    <location>
        <begin position="28"/>
        <end position="201"/>
    </location>
</feature>